<dbReference type="PROSITE" id="PS51257">
    <property type="entry name" value="PROKAR_LIPOPROTEIN"/>
    <property type="match status" value="1"/>
</dbReference>
<sequence>MKNKIYSFLAVAAALLLLVPGATGCSQSEAPVSEDGRTLTVVTTLFPQYDFARQLAGEKGEVSLLLPPGVESHNFEPTPADIINIEKADLFIYTGEEMEPWAKSIIDGITGDVKIVDVSQNIALVKTQEEPLAQEEHAKEDQIHVHEYDPHFWTDPVLAKTMVSTIQEAFCEVDELNASYYKANGEAYQARLDQLNEKFQTIVSEGKRKKMIFGGKFPFYYFAARYGLAYDAAYDNCSGETEPSVRKVAQLIDEIRSEEIPVVYYEELTDPKVARSISEETGAEMLLFHSCHNVSKEQFNQGITYLDLMEQNAENLKKGLN</sequence>
<dbReference type="PRINTS" id="PR00690">
    <property type="entry name" value="ADHESNFAMILY"/>
</dbReference>
<dbReference type="GO" id="GO:0007155">
    <property type="term" value="P:cell adhesion"/>
    <property type="evidence" value="ECO:0007669"/>
    <property type="project" value="InterPro"/>
</dbReference>
<dbReference type="RefSeq" id="WP_262395255.1">
    <property type="nucleotide sequence ID" value="NZ_JACRTD010000005.1"/>
</dbReference>
<dbReference type="EMBL" id="JACRTD010000005">
    <property type="protein sequence ID" value="MBC8585466.1"/>
    <property type="molecule type" value="Genomic_DNA"/>
</dbReference>
<reference evidence="6" key="1">
    <citation type="submission" date="2020-08" db="EMBL/GenBank/DDBJ databases">
        <title>Genome public.</title>
        <authorList>
            <person name="Liu C."/>
            <person name="Sun Q."/>
        </authorList>
    </citation>
    <scope>NUCLEOTIDE SEQUENCE</scope>
    <source>
        <strain evidence="6">NSJ-64</strain>
    </source>
</reference>
<dbReference type="InterPro" id="IPR006127">
    <property type="entry name" value="ZnuA-like"/>
</dbReference>
<keyword evidence="3 5" id="KW-0732">Signal</keyword>
<evidence type="ECO:0000313" key="7">
    <source>
        <dbReference type="Proteomes" id="UP000623678"/>
    </source>
</evidence>
<dbReference type="InterPro" id="IPR050492">
    <property type="entry name" value="Bact_metal-bind_prot9"/>
</dbReference>
<comment type="similarity">
    <text evidence="1 4">Belongs to the bacterial solute-binding protein 9 family.</text>
</comment>
<dbReference type="AlphaFoldDB" id="A0A926IHN2"/>
<dbReference type="Pfam" id="PF01297">
    <property type="entry name" value="ZnuA"/>
    <property type="match status" value="1"/>
</dbReference>
<keyword evidence="2 4" id="KW-0813">Transport</keyword>
<dbReference type="GO" id="GO:0030001">
    <property type="term" value="P:metal ion transport"/>
    <property type="evidence" value="ECO:0007669"/>
    <property type="project" value="InterPro"/>
</dbReference>
<dbReference type="PANTHER" id="PTHR42953:SF3">
    <property type="entry name" value="HIGH-AFFINITY ZINC UPTAKE SYSTEM PROTEIN ZNUA"/>
    <property type="match status" value="1"/>
</dbReference>
<dbReference type="PANTHER" id="PTHR42953">
    <property type="entry name" value="HIGH-AFFINITY ZINC UPTAKE SYSTEM PROTEIN ZNUA-RELATED"/>
    <property type="match status" value="1"/>
</dbReference>
<evidence type="ECO:0000256" key="4">
    <source>
        <dbReference type="RuleBase" id="RU003512"/>
    </source>
</evidence>
<dbReference type="InterPro" id="IPR006129">
    <property type="entry name" value="AdhesinB"/>
</dbReference>
<dbReference type="InterPro" id="IPR006128">
    <property type="entry name" value="Lipoprotein_PsaA-like"/>
</dbReference>
<comment type="caution">
    <text evidence="6">The sequence shown here is derived from an EMBL/GenBank/DDBJ whole genome shotgun (WGS) entry which is preliminary data.</text>
</comment>
<feature type="signal peptide" evidence="5">
    <location>
        <begin position="1"/>
        <end position="24"/>
    </location>
</feature>
<dbReference type="PRINTS" id="PR00691">
    <property type="entry name" value="ADHESINB"/>
</dbReference>
<evidence type="ECO:0000256" key="3">
    <source>
        <dbReference type="ARBA" id="ARBA00022729"/>
    </source>
</evidence>
<evidence type="ECO:0000256" key="5">
    <source>
        <dbReference type="SAM" id="SignalP"/>
    </source>
</evidence>
<protein>
    <submittedName>
        <fullName evidence="6">Zinc ABC transporter substrate-binding protein</fullName>
    </submittedName>
</protein>
<gene>
    <name evidence="6" type="ORF">H8705_07715</name>
</gene>
<organism evidence="6 7">
    <name type="scientific">Youxingia wuxianensis</name>
    <dbReference type="NCBI Taxonomy" id="2763678"/>
    <lineage>
        <taxon>Bacteria</taxon>
        <taxon>Bacillati</taxon>
        <taxon>Bacillota</taxon>
        <taxon>Clostridia</taxon>
        <taxon>Eubacteriales</taxon>
        <taxon>Oscillospiraceae</taxon>
        <taxon>Youxingia</taxon>
    </lineage>
</organism>
<keyword evidence="7" id="KW-1185">Reference proteome</keyword>
<dbReference type="Proteomes" id="UP000623678">
    <property type="component" value="Unassembled WGS sequence"/>
</dbReference>
<name>A0A926IHN2_9FIRM</name>
<dbReference type="SUPFAM" id="SSF53807">
    <property type="entry name" value="Helical backbone' metal receptor"/>
    <property type="match status" value="1"/>
</dbReference>
<evidence type="ECO:0000313" key="6">
    <source>
        <dbReference type="EMBL" id="MBC8585466.1"/>
    </source>
</evidence>
<dbReference type="GO" id="GO:0046872">
    <property type="term" value="F:metal ion binding"/>
    <property type="evidence" value="ECO:0007669"/>
    <property type="project" value="InterPro"/>
</dbReference>
<accession>A0A926IHN2</accession>
<evidence type="ECO:0000256" key="1">
    <source>
        <dbReference type="ARBA" id="ARBA00011028"/>
    </source>
</evidence>
<proteinExistence type="inferred from homology"/>
<dbReference type="Gene3D" id="3.40.50.1980">
    <property type="entry name" value="Nitrogenase molybdenum iron protein domain"/>
    <property type="match status" value="2"/>
</dbReference>
<evidence type="ECO:0000256" key="2">
    <source>
        <dbReference type="ARBA" id="ARBA00022448"/>
    </source>
</evidence>
<feature type="chain" id="PRO_5037864078" evidence="5">
    <location>
        <begin position="25"/>
        <end position="321"/>
    </location>
</feature>